<feature type="compositionally biased region" description="Low complexity" evidence="1">
    <location>
        <begin position="426"/>
        <end position="437"/>
    </location>
</feature>
<proteinExistence type="predicted"/>
<feature type="region of interest" description="Disordered" evidence="1">
    <location>
        <begin position="20"/>
        <end position="153"/>
    </location>
</feature>
<feature type="compositionally biased region" description="Basic residues" evidence="1">
    <location>
        <begin position="134"/>
        <end position="152"/>
    </location>
</feature>
<reference evidence="2" key="1">
    <citation type="thesis" date="2020" institute="ProQuest LLC" country="789 East Eisenhower Parkway, Ann Arbor, MI, USA">
        <title>Comparative Genomics and Chromosome Evolution.</title>
        <authorList>
            <person name="Mudd A.B."/>
        </authorList>
    </citation>
    <scope>NUCLEOTIDE SEQUENCE</scope>
    <source>
        <strain evidence="2">HN-11 Male</strain>
        <tissue evidence="2">Kidney and liver</tissue>
    </source>
</reference>
<dbReference type="PANTHER" id="PTHR22017:SF0">
    <property type="entry name" value="PHOTORECEPTOR CILIUM ACTIN REGULATOR"/>
    <property type="match status" value="1"/>
</dbReference>
<feature type="compositionally biased region" description="Basic and acidic residues" evidence="1">
    <location>
        <begin position="86"/>
        <end position="95"/>
    </location>
</feature>
<feature type="region of interest" description="Disordered" evidence="1">
    <location>
        <begin position="538"/>
        <end position="567"/>
    </location>
</feature>
<feature type="region of interest" description="Disordered" evidence="1">
    <location>
        <begin position="322"/>
        <end position="378"/>
    </location>
</feature>
<feature type="compositionally biased region" description="Polar residues" evidence="1">
    <location>
        <begin position="1217"/>
        <end position="1229"/>
    </location>
</feature>
<feature type="compositionally biased region" description="Polar residues" evidence="1">
    <location>
        <begin position="325"/>
        <end position="337"/>
    </location>
</feature>
<evidence type="ECO:0000313" key="3">
    <source>
        <dbReference type="Proteomes" id="UP000770717"/>
    </source>
</evidence>
<feature type="compositionally biased region" description="Pro residues" evidence="1">
    <location>
        <begin position="1183"/>
        <end position="1195"/>
    </location>
</feature>
<dbReference type="GO" id="GO:0035845">
    <property type="term" value="P:photoreceptor cell outer segment organization"/>
    <property type="evidence" value="ECO:0007669"/>
    <property type="project" value="TreeGrafter"/>
</dbReference>
<dbReference type="OrthoDB" id="8954214at2759"/>
<name>A0A8J6EFF8_ELECQ</name>
<keyword evidence="3" id="KW-1185">Reference proteome</keyword>
<dbReference type="InterPro" id="IPR029352">
    <property type="entry name" value="PCARE"/>
</dbReference>
<dbReference type="Pfam" id="PF15449">
    <property type="entry name" value="Retinal"/>
    <property type="match status" value="2"/>
</dbReference>
<accession>A0A8J6EFF8</accession>
<protein>
    <recommendedName>
        <fullName evidence="4">Photoreceptor cilium actin regulator</fullName>
    </recommendedName>
</protein>
<feature type="compositionally biased region" description="Polar residues" evidence="1">
    <location>
        <begin position="116"/>
        <end position="131"/>
    </location>
</feature>
<dbReference type="GO" id="GO:0001750">
    <property type="term" value="C:photoreceptor outer segment"/>
    <property type="evidence" value="ECO:0007669"/>
    <property type="project" value="TreeGrafter"/>
</dbReference>
<comment type="caution">
    <text evidence="2">The sequence shown here is derived from an EMBL/GenBank/DDBJ whole genome shotgun (WGS) entry which is preliminary data.</text>
</comment>
<evidence type="ECO:0000313" key="2">
    <source>
        <dbReference type="EMBL" id="KAG9468177.1"/>
    </source>
</evidence>
<dbReference type="EMBL" id="WNTK01001013">
    <property type="protein sequence ID" value="KAG9468177.1"/>
    <property type="molecule type" value="Genomic_DNA"/>
</dbReference>
<feature type="compositionally biased region" description="Basic and acidic residues" evidence="1">
    <location>
        <begin position="348"/>
        <end position="364"/>
    </location>
</feature>
<feature type="region of interest" description="Disordered" evidence="1">
    <location>
        <begin position="953"/>
        <end position="1247"/>
    </location>
</feature>
<feature type="compositionally biased region" description="Polar residues" evidence="1">
    <location>
        <begin position="365"/>
        <end position="378"/>
    </location>
</feature>
<feature type="compositionally biased region" description="Basic and acidic residues" evidence="1">
    <location>
        <begin position="24"/>
        <end position="35"/>
    </location>
</feature>
<evidence type="ECO:0008006" key="4">
    <source>
        <dbReference type="Google" id="ProtNLM"/>
    </source>
</evidence>
<organism evidence="2 3">
    <name type="scientific">Eleutherodactylus coqui</name>
    <name type="common">Puerto Rican coqui</name>
    <dbReference type="NCBI Taxonomy" id="57060"/>
    <lineage>
        <taxon>Eukaryota</taxon>
        <taxon>Metazoa</taxon>
        <taxon>Chordata</taxon>
        <taxon>Craniata</taxon>
        <taxon>Vertebrata</taxon>
        <taxon>Euteleostomi</taxon>
        <taxon>Amphibia</taxon>
        <taxon>Batrachia</taxon>
        <taxon>Anura</taxon>
        <taxon>Neobatrachia</taxon>
        <taxon>Hyloidea</taxon>
        <taxon>Eleutherodactylidae</taxon>
        <taxon>Eleutherodactylinae</taxon>
        <taxon>Eleutherodactylus</taxon>
        <taxon>Eleutherodactylus</taxon>
    </lineage>
</organism>
<feature type="compositionally biased region" description="Low complexity" evidence="1">
    <location>
        <begin position="1038"/>
        <end position="1153"/>
    </location>
</feature>
<feature type="compositionally biased region" description="Polar residues" evidence="1">
    <location>
        <begin position="404"/>
        <end position="425"/>
    </location>
</feature>
<feature type="compositionally biased region" description="Basic and acidic residues" evidence="1">
    <location>
        <begin position="45"/>
        <end position="70"/>
    </location>
</feature>
<feature type="compositionally biased region" description="Polar residues" evidence="1">
    <location>
        <begin position="558"/>
        <end position="567"/>
    </location>
</feature>
<evidence type="ECO:0000256" key="1">
    <source>
        <dbReference type="SAM" id="MobiDB-lite"/>
    </source>
</evidence>
<feature type="region of interest" description="Disordered" evidence="1">
    <location>
        <begin position="404"/>
        <end position="467"/>
    </location>
</feature>
<dbReference type="Proteomes" id="UP000770717">
    <property type="component" value="Unassembled WGS sequence"/>
</dbReference>
<feature type="compositionally biased region" description="Low complexity" evidence="1">
    <location>
        <begin position="984"/>
        <end position="1007"/>
    </location>
</feature>
<gene>
    <name evidence="2" type="ORF">GDO78_013600</name>
</gene>
<dbReference type="GO" id="GO:1903546">
    <property type="term" value="P:protein localization to photoreceptor outer segment"/>
    <property type="evidence" value="ECO:0007669"/>
    <property type="project" value="TreeGrafter"/>
</dbReference>
<sequence>MGCTPSHNGIIQILAKNAAKPLKRSKELLPPDHENNGITAPLPDSKNEEIKQKSWMLKGDHQTSQLERKVSNGPAGLSQNGSFSHDQGKYEKPGTADEGMVNLTYQKRRSIRKHSSTGSEQEMSGTVQLEGNSRRKRRTKSQRVGKHSRHAKTNQAVVPDVEKKVDFPEELVKAHQDAYAFLNPNLSKYEAVISMANQAVQTHLVMQQMISFMALRFEDINQCLEEIAEDGEKLLKAVGCNLTWPSGKVDPAEQPDLLQQLLQYTINKMQSLNGTVSSLTTNALQDSCSLLQSAVDKFQERLKQKEHWDERLLKMIKSLDDAATGSAQPHPNDTTLYSEDSGIGGDSESMRGYRSPDKMGRRSSIDSSGQVSLATSEVVTAQQMSSNIDKMSDLNLKSTIAQNKNTNHSSGAQKNNTSISKQTVMSSSPSMSSIGSSATLEDSTLDPESEESTSSAESCDESDDNESLASYVTLTQRPLTSPAGMGPYKHPSKWLENLENEEMTLKMKEAISEKIKFVPGKSISNVWTREEVNTAIVRPSTADGSNRRTCKQRRSRSAESLRSQSDDPTLLELQRTQKELSKKLGQLYSSTKNTETTQNSNVKSFSHGGCIVSSNNSSTNKLKACLAKNFNILPSQERVAIRKFNMNIAMDSISKPENKVLETSLKPQDAKEEEQFLAAERKLNSLNASPRQSVRKLIQTFSPVDDTKKNTNVKILGPLRCARKFGVPVLPPTIPAYKGLQPLDNKTGEETITEPSTYVTTSPLTADLFISSKPYDVERAEGLESGTEDFENLPPPPLEILMDDSFNVLSANEQEKHTSFICPMQPHMSQKIKTSINIKNVLPSKNIADVYIAKDRVCRKDSLVNNGLRKYSLQPDQLSNSKELYMDLQHKHEIEHAASLYKQSHKIIHLQNPGDGETVNPDKDNKEPCVVTPTVKPKQYSPTLQRNVILRKISPTRAAASSPPTARKITSPPTIRTAQKAHYPVQQPSSVVQKSSSTSTPRVSSPPNEKMLASPPSQRKLPSPPSQRKVSSPPQVGRQSSPSQRSLPSPPQIRRQQSPPSQYRQQSPPQIRRQQSPPSQNRQPSPPQIRRQQSPPSQYRQQSPSQIRRQQSPPSQYRQQSPPQIRRQQSPPSQNRQPSPPQIQRQQSPPSQRKLPSMPLRNQQSPPSHRRLPSPPQTRHEPSPPSYSTPSPPVSPSHTGLRCHSEDQHLSSKMIGNAQSIFCPSSSSLFEAKPPSPPGPSRPGTVVDQVQSPVLRHTFSIRQYDDQHRRVAMSAANPQPFVRRSYSDRRPRVQLRLPTSISANAVSDFTLQQTR</sequence>
<feature type="compositionally biased region" description="Basic residues" evidence="1">
    <location>
        <begin position="106"/>
        <end position="115"/>
    </location>
</feature>
<dbReference type="GO" id="GO:0001917">
    <property type="term" value="C:photoreceptor inner segment"/>
    <property type="evidence" value="ECO:0007669"/>
    <property type="project" value="TreeGrafter"/>
</dbReference>
<dbReference type="PANTHER" id="PTHR22017">
    <property type="entry name" value="PHOTORECEPTOR CILIUM ACTIN REGULATOR"/>
    <property type="match status" value="1"/>
</dbReference>
<feature type="compositionally biased region" description="Low complexity" evidence="1">
    <location>
        <begin position="955"/>
        <end position="967"/>
    </location>
</feature>